<evidence type="ECO:0000313" key="2">
    <source>
        <dbReference type="Proteomes" id="UP000002640"/>
    </source>
</evidence>
<dbReference type="EMBL" id="JH159154">
    <property type="protein sequence ID" value="EGZ17037.1"/>
    <property type="molecule type" value="Genomic_DNA"/>
</dbReference>
<proteinExistence type="predicted"/>
<accession>G4ZFE8</accession>
<dbReference type="RefSeq" id="XP_009526095.1">
    <property type="nucleotide sequence ID" value="XM_009527800.1"/>
</dbReference>
<dbReference type="GeneID" id="20641834"/>
<gene>
    <name evidence="1" type="ORF">PHYSODRAFT_300236</name>
</gene>
<organism evidence="1 2">
    <name type="scientific">Phytophthora sojae (strain P6497)</name>
    <name type="common">Soybean stem and root rot agent</name>
    <name type="synonym">Phytophthora megasperma f. sp. glycines</name>
    <dbReference type="NCBI Taxonomy" id="1094619"/>
    <lineage>
        <taxon>Eukaryota</taxon>
        <taxon>Sar</taxon>
        <taxon>Stramenopiles</taxon>
        <taxon>Oomycota</taxon>
        <taxon>Peronosporomycetes</taxon>
        <taxon>Peronosporales</taxon>
        <taxon>Peronosporaceae</taxon>
        <taxon>Phytophthora</taxon>
    </lineage>
</organism>
<sequence length="261" mass="28558">MLAIIESDHPEELLCGLPRGVKEERDAMLTSGAPVRWQFDENGQPVTSSRPLTFPSPISKKKFVLDFSDDGESRWVDVMVPGLGRCQVQRDDLVFYEAQAREVRPRCLRSGFQGSKPSGVAGLLRLLAAVEASLRYLEVGGVNSEVNIAKNFECCPKLDELALSGDTMSAQFIFSELGQRCDLNSGLKVDWGDVVALSGLLSDASGPVAKSLRKLHLNFFDGDYSARGGRHFSRLDSELQALARVLNANSNLERLEVGLTA</sequence>
<protein>
    <submittedName>
        <fullName evidence="1">Uncharacterized protein</fullName>
    </submittedName>
</protein>
<keyword evidence="2" id="KW-1185">Reference proteome</keyword>
<dbReference type="InParanoid" id="G4ZFE8"/>
<dbReference type="Proteomes" id="UP000002640">
    <property type="component" value="Unassembled WGS sequence"/>
</dbReference>
<name>G4ZFE8_PHYSP</name>
<dbReference type="KEGG" id="psoj:PHYSODRAFT_300236"/>
<reference evidence="1 2" key="1">
    <citation type="journal article" date="2006" name="Science">
        <title>Phytophthora genome sequences uncover evolutionary origins and mechanisms of pathogenesis.</title>
        <authorList>
            <person name="Tyler B.M."/>
            <person name="Tripathy S."/>
            <person name="Zhang X."/>
            <person name="Dehal P."/>
            <person name="Jiang R.H."/>
            <person name="Aerts A."/>
            <person name="Arredondo F.D."/>
            <person name="Baxter L."/>
            <person name="Bensasson D."/>
            <person name="Beynon J.L."/>
            <person name="Chapman J."/>
            <person name="Damasceno C.M."/>
            <person name="Dorrance A.E."/>
            <person name="Dou D."/>
            <person name="Dickerman A.W."/>
            <person name="Dubchak I.L."/>
            <person name="Garbelotto M."/>
            <person name="Gijzen M."/>
            <person name="Gordon S.G."/>
            <person name="Govers F."/>
            <person name="Grunwald N.J."/>
            <person name="Huang W."/>
            <person name="Ivors K.L."/>
            <person name="Jones R.W."/>
            <person name="Kamoun S."/>
            <person name="Krampis K."/>
            <person name="Lamour K.H."/>
            <person name="Lee M.K."/>
            <person name="McDonald W.H."/>
            <person name="Medina M."/>
            <person name="Meijer H.J."/>
            <person name="Nordberg E.K."/>
            <person name="Maclean D.J."/>
            <person name="Ospina-Giraldo M.D."/>
            <person name="Morris P.F."/>
            <person name="Phuntumart V."/>
            <person name="Putnam N.H."/>
            <person name="Rash S."/>
            <person name="Rose J.K."/>
            <person name="Sakihama Y."/>
            <person name="Salamov A.A."/>
            <person name="Savidor A."/>
            <person name="Scheuring C.F."/>
            <person name="Smith B.M."/>
            <person name="Sobral B.W."/>
            <person name="Terry A."/>
            <person name="Torto-Alalibo T.A."/>
            <person name="Win J."/>
            <person name="Xu Z."/>
            <person name="Zhang H."/>
            <person name="Grigoriev I.V."/>
            <person name="Rokhsar D.S."/>
            <person name="Boore J.L."/>
        </authorList>
    </citation>
    <scope>NUCLEOTIDE SEQUENCE [LARGE SCALE GENOMIC DNA]</scope>
    <source>
        <strain evidence="1 2">P6497</strain>
    </source>
</reference>
<dbReference type="AlphaFoldDB" id="G4ZFE8"/>
<evidence type="ECO:0000313" key="1">
    <source>
        <dbReference type="EMBL" id="EGZ17037.1"/>
    </source>
</evidence>